<reference evidence="3" key="1">
    <citation type="submission" date="2016-02" db="EMBL/GenBank/DDBJ databases">
        <title>Draft genome sequence of Microdochium bolleyi, a fungal endophyte of beachgrass.</title>
        <authorList>
            <consortium name="DOE Joint Genome Institute"/>
            <person name="David A.S."/>
            <person name="May G."/>
            <person name="Haridas S."/>
            <person name="Lim J."/>
            <person name="Wang M."/>
            <person name="Labutti K."/>
            <person name="Lipzen A."/>
            <person name="Barry K."/>
            <person name="Grigoriev I.V."/>
        </authorList>
    </citation>
    <scope>NUCLEOTIDE SEQUENCE [LARGE SCALE GENOMIC DNA]</scope>
    <source>
        <strain evidence="3">J235TASD1</strain>
    </source>
</reference>
<gene>
    <name evidence="2" type="ORF">Micbo1qcDRAFT_165963</name>
</gene>
<organism evidence="2 3">
    <name type="scientific">Microdochium bolleyi</name>
    <dbReference type="NCBI Taxonomy" id="196109"/>
    <lineage>
        <taxon>Eukaryota</taxon>
        <taxon>Fungi</taxon>
        <taxon>Dikarya</taxon>
        <taxon>Ascomycota</taxon>
        <taxon>Pezizomycotina</taxon>
        <taxon>Sordariomycetes</taxon>
        <taxon>Xylariomycetidae</taxon>
        <taxon>Xylariales</taxon>
        <taxon>Microdochiaceae</taxon>
        <taxon>Microdochium</taxon>
    </lineage>
</organism>
<dbReference type="Proteomes" id="UP000070501">
    <property type="component" value="Unassembled WGS sequence"/>
</dbReference>
<proteinExistence type="predicted"/>
<evidence type="ECO:0000313" key="2">
    <source>
        <dbReference type="EMBL" id="KXJ89178.1"/>
    </source>
</evidence>
<protein>
    <submittedName>
        <fullName evidence="2">Uncharacterized protein</fullName>
    </submittedName>
</protein>
<dbReference type="STRING" id="196109.A0A136IWA2"/>
<keyword evidence="3" id="KW-1185">Reference proteome</keyword>
<name>A0A136IWA2_9PEZI</name>
<accession>A0A136IWA2</accession>
<feature type="compositionally biased region" description="Low complexity" evidence="1">
    <location>
        <begin position="29"/>
        <end position="48"/>
    </location>
</feature>
<evidence type="ECO:0000313" key="3">
    <source>
        <dbReference type="Proteomes" id="UP000070501"/>
    </source>
</evidence>
<dbReference type="OrthoDB" id="5215647at2759"/>
<feature type="region of interest" description="Disordered" evidence="1">
    <location>
        <begin position="1"/>
        <end position="70"/>
    </location>
</feature>
<evidence type="ECO:0000256" key="1">
    <source>
        <dbReference type="SAM" id="MobiDB-lite"/>
    </source>
</evidence>
<dbReference type="EMBL" id="KQ964256">
    <property type="protein sequence ID" value="KXJ89178.1"/>
    <property type="molecule type" value="Genomic_DNA"/>
</dbReference>
<dbReference type="SUPFAM" id="SSF81995">
    <property type="entry name" value="beta-sandwich domain of Sec23/24"/>
    <property type="match status" value="1"/>
</dbReference>
<dbReference type="InParanoid" id="A0A136IWA2"/>
<dbReference type="AlphaFoldDB" id="A0A136IWA2"/>
<sequence length="289" mass="31808">MATAYSPAPVHPGGYSQAPASFFPPPLEPYQQQPPQQQQQQQQQQPWPTDAQGRPAMAGRLASTGVPGHSAQSVIEATGPAGLTPATSTPFEGTSLKSVRLAAELSLQELINVRDQFPLSTSFSAAGPGSAASDNIHKIRAYHDVALSDLYLLRREISAVAKAAEARRLRKWVFGVLIASFIPAVRKIFRRTEEDHEANDTEYAFSKTRSLLERIRDSVTPGSKTSFLAQMTLFVGAVLYVFQNEVTIRVARTMTKRLKRLAAKVEGGIEVLDEQDVKVLKGWRWRVLL</sequence>